<dbReference type="OrthoDB" id="6770063at2759"/>
<feature type="transmembrane region" description="Helical" evidence="6">
    <location>
        <begin position="501"/>
        <end position="519"/>
    </location>
</feature>
<dbReference type="PROSITE" id="PS50850">
    <property type="entry name" value="MFS"/>
    <property type="match status" value="1"/>
</dbReference>
<feature type="transmembrane region" description="Helical" evidence="6">
    <location>
        <begin position="122"/>
        <end position="142"/>
    </location>
</feature>
<feature type="transmembrane region" description="Helical" evidence="6">
    <location>
        <begin position="325"/>
        <end position="344"/>
    </location>
</feature>
<dbReference type="InterPro" id="IPR020846">
    <property type="entry name" value="MFS_dom"/>
</dbReference>
<dbReference type="AlphaFoldDB" id="A0A9P6EM97"/>
<protein>
    <submittedName>
        <fullName evidence="8">MFS polyamine transporter</fullName>
    </submittedName>
</protein>
<dbReference type="GO" id="GO:0016020">
    <property type="term" value="C:membrane"/>
    <property type="evidence" value="ECO:0007669"/>
    <property type="project" value="UniProtKB-SubCell"/>
</dbReference>
<feature type="region of interest" description="Disordered" evidence="5">
    <location>
        <begin position="534"/>
        <end position="564"/>
    </location>
</feature>
<keyword evidence="2 6" id="KW-0812">Transmembrane</keyword>
<evidence type="ECO:0000256" key="1">
    <source>
        <dbReference type="ARBA" id="ARBA00004141"/>
    </source>
</evidence>
<dbReference type="Proteomes" id="UP000807306">
    <property type="component" value="Unassembled WGS sequence"/>
</dbReference>
<organism evidence="8 9">
    <name type="scientific">Crepidotus variabilis</name>
    <dbReference type="NCBI Taxonomy" id="179855"/>
    <lineage>
        <taxon>Eukaryota</taxon>
        <taxon>Fungi</taxon>
        <taxon>Dikarya</taxon>
        <taxon>Basidiomycota</taxon>
        <taxon>Agaricomycotina</taxon>
        <taxon>Agaricomycetes</taxon>
        <taxon>Agaricomycetidae</taxon>
        <taxon>Agaricales</taxon>
        <taxon>Agaricineae</taxon>
        <taxon>Crepidotaceae</taxon>
        <taxon>Crepidotus</taxon>
    </lineage>
</organism>
<feature type="transmembrane region" description="Helical" evidence="6">
    <location>
        <begin position="432"/>
        <end position="450"/>
    </location>
</feature>
<reference evidence="8" key="1">
    <citation type="submission" date="2020-11" db="EMBL/GenBank/DDBJ databases">
        <authorList>
            <consortium name="DOE Joint Genome Institute"/>
            <person name="Ahrendt S."/>
            <person name="Riley R."/>
            <person name="Andreopoulos W."/>
            <person name="Labutti K."/>
            <person name="Pangilinan J."/>
            <person name="Ruiz-Duenas F.J."/>
            <person name="Barrasa J.M."/>
            <person name="Sanchez-Garcia M."/>
            <person name="Camarero S."/>
            <person name="Miyauchi S."/>
            <person name="Serrano A."/>
            <person name="Linde D."/>
            <person name="Babiker R."/>
            <person name="Drula E."/>
            <person name="Ayuso-Fernandez I."/>
            <person name="Pacheco R."/>
            <person name="Padilla G."/>
            <person name="Ferreira P."/>
            <person name="Barriuso J."/>
            <person name="Kellner H."/>
            <person name="Castanera R."/>
            <person name="Alfaro M."/>
            <person name="Ramirez L."/>
            <person name="Pisabarro A.G."/>
            <person name="Kuo A."/>
            <person name="Tritt A."/>
            <person name="Lipzen A."/>
            <person name="He G."/>
            <person name="Yan M."/>
            <person name="Ng V."/>
            <person name="Cullen D."/>
            <person name="Martin F."/>
            <person name="Rosso M.-N."/>
            <person name="Henrissat B."/>
            <person name="Hibbett D."/>
            <person name="Martinez A.T."/>
            <person name="Grigoriev I.V."/>
        </authorList>
    </citation>
    <scope>NUCLEOTIDE SEQUENCE</scope>
    <source>
        <strain evidence="8">CBS 506.95</strain>
    </source>
</reference>
<feature type="transmembrane region" description="Helical" evidence="6">
    <location>
        <begin position="405"/>
        <end position="426"/>
    </location>
</feature>
<evidence type="ECO:0000256" key="6">
    <source>
        <dbReference type="SAM" id="Phobius"/>
    </source>
</evidence>
<dbReference type="PANTHER" id="PTHR23502:SF60">
    <property type="entry name" value="MAJOR FACILITATOR SUPERFAMILY (MFS) PROFILE DOMAIN-CONTAINING PROTEIN-RELATED"/>
    <property type="match status" value="1"/>
</dbReference>
<keyword evidence="4 6" id="KW-0472">Membrane</keyword>
<feature type="domain" description="Major facilitator superfamily (MFS) profile" evidence="7">
    <location>
        <begin position="87"/>
        <end position="523"/>
    </location>
</feature>
<feature type="transmembrane region" description="Helical" evidence="6">
    <location>
        <begin position="462"/>
        <end position="481"/>
    </location>
</feature>
<feature type="transmembrane region" description="Helical" evidence="6">
    <location>
        <begin position="154"/>
        <end position="173"/>
    </location>
</feature>
<sequence length="564" mass="61627">MTDEKRRESSSTPMASPSARTSTSDDAAQTLRGDKMEPQDKQKTSFKEVQVKGPQSPDEDGILWVDWDGPDDPENPKSWSFKKKWAATLVVSSFTFMSPISSSMIAPAMAEVAQDLGLTSQAIIAMITSIFLLGYVLGPLVLAPLSEIYGRSRVLQFANLFFLAWNLGCGFAQTKEQLLAFRFLAGLGGSAPLAIGGGVLGDIWPAEQRGKAIAIYSLAPLLGPVIGPVCGGWIAEKSTWRWVFWSTSIVCVFVQASGVFFLRETFAPHLLDQKVARIKRNMDPEKANSYTAIKSVYESKVDRSWGSLFRKAMFRPFVMFAQEPIMQLLGVYMAFLYGIFYLYLTTIPTIFADIYHEKPGIAGLHYIALGVGLSGASQFNARIMDRVYVYFKNKNNGIGEPEFRLPPMIPGSIILPLGLFISGWAAQTGVHWIAVDIGMALVGGGIILSFQAVQTYMVDTFTLYAASALAAVSTFRSLAGFGFPLFAPAMYKALGYGKGDTILACIAIALGCPAPFIFWKYGKRIRARSGFTVKSHKSQAPEGEPEVKTGNSENSQIATQEPKV</sequence>
<feature type="transmembrane region" description="Helical" evidence="6">
    <location>
        <begin position="240"/>
        <end position="262"/>
    </location>
</feature>
<evidence type="ECO:0000256" key="5">
    <source>
        <dbReference type="SAM" id="MobiDB-lite"/>
    </source>
</evidence>
<feature type="transmembrane region" description="Helical" evidence="6">
    <location>
        <begin position="364"/>
        <end position="384"/>
    </location>
</feature>
<feature type="region of interest" description="Disordered" evidence="5">
    <location>
        <begin position="1"/>
        <end position="69"/>
    </location>
</feature>
<gene>
    <name evidence="8" type="ORF">CPB83DRAFT_849061</name>
</gene>
<accession>A0A9P6EM97</accession>
<dbReference type="SUPFAM" id="SSF103473">
    <property type="entry name" value="MFS general substrate transporter"/>
    <property type="match status" value="1"/>
</dbReference>
<feature type="compositionally biased region" description="Basic and acidic residues" evidence="5">
    <location>
        <begin position="32"/>
        <end position="50"/>
    </location>
</feature>
<comment type="caution">
    <text evidence="8">The sequence shown here is derived from an EMBL/GenBank/DDBJ whole genome shotgun (WGS) entry which is preliminary data.</text>
</comment>
<dbReference type="FunFam" id="1.20.1250.20:FF:000011">
    <property type="entry name" value="MFS multidrug transporter, putative"/>
    <property type="match status" value="1"/>
</dbReference>
<keyword evidence="3 6" id="KW-1133">Transmembrane helix</keyword>
<dbReference type="Gene3D" id="1.20.1250.20">
    <property type="entry name" value="MFS general substrate transporter like domains"/>
    <property type="match status" value="1"/>
</dbReference>
<evidence type="ECO:0000256" key="3">
    <source>
        <dbReference type="ARBA" id="ARBA00022989"/>
    </source>
</evidence>
<feature type="compositionally biased region" description="Polar residues" evidence="5">
    <location>
        <begin position="549"/>
        <end position="564"/>
    </location>
</feature>
<feature type="compositionally biased region" description="Polar residues" evidence="5">
    <location>
        <begin position="10"/>
        <end position="27"/>
    </location>
</feature>
<evidence type="ECO:0000256" key="2">
    <source>
        <dbReference type="ARBA" id="ARBA00022692"/>
    </source>
</evidence>
<comment type="subcellular location">
    <subcellularLocation>
        <location evidence="1">Membrane</location>
        <topology evidence="1">Multi-pass membrane protein</topology>
    </subcellularLocation>
</comment>
<dbReference type="GO" id="GO:0022857">
    <property type="term" value="F:transmembrane transporter activity"/>
    <property type="evidence" value="ECO:0007669"/>
    <property type="project" value="InterPro"/>
</dbReference>
<dbReference type="CDD" id="cd17323">
    <property type="entry name" value="MFS_Tpo1_MDR_like"/>
    <property type="match status" value="1"/>
</dbReference>
<evidence type="ECO:0000256" key="4">
    <source>
        <dbReference type="ARBA" id="ARBA00023136"/>
    </source>
</evidence>
<evidence type="ECO:0000259" key="7">
    <source>
        <dbReference type="PROSITE" id="PS50850"/>
    </source>
</evidence>
<feature type="transmembrane region" description="Helical" evidence="6">
    <location>
        <begin position="179"/>
        <end position="201"/>
    </location>
</feature>
<proteinExistence type="predicted"/>
<feature type="transmembrane region" description="Helical" evidence="6">
    <location>
        <begin position="213"/>
        <end position="234"/>
    </location>
</feature>
<dbReference type="PANTHER" id="PTHR23502">
    <property type="entry name" value="MAJOR FACILITATOR SUPERFAMILY"/>
    <property type="match status" value="1"/>
</dbReference>
<name>A0A9P6EM97_9AGAR</name>
<evidence type="ECO:0000313" key="8">
    <source>
        <dbReference type="EMBL" id="KAF9531460.1"/>
    </source>
</evidence>
<dbReference type="Pfam" id="PF07690">
    <property type="entry name" value="MFS_1"/>
    <property type="match status" value="1"/>
</dbReference>
<dbReference type="EMBL" id="MU157835">
    <property type="protein sequence ID" value="KAF9531460.1"/>
    <property type="molecule type" value="Genomic_DNA"/>
</dbReference>
<feature type="transmembrane region" description="Helical" evidence="6">
    <location>
        <begin position="85"/>
        <end position="110"/>
    </location>
</feature>
<dbReference type="InterPro" id="IPR011701">
    <property type="entry name" value="MFS"/>
</dbReference>
<dbReference type="InterPro" id="IPR036259">
    <property type="entry name" value="MFS_trans_sf"/>
</dbReference>
<keyword evidence="9" id="KW-1185">Reference proteome</keyword>
<evidence type="ECO:0000313" key="9">
    <source>
        <dbReference type="Proteomes" id="UP000807306"/>
    </source>
</evidence>